<reference evidence="1 2" key="1">
    <citation type="journal article" date="2021" name="Nat. Commun.">
        <title>Genetic determinants of endophytism in the Arabidopsis root mycobiome.</title>
        <authorList>
            <person name="Mesny F."/>
            <person name="Miyauchi S."/>
            <person name="Thiergart T."/>
            <person name="Pickel B."/>
            <person name="Atanasova L."/>
            <person name="Karlsson M."/>
            <person name="Huettel B."/>
            <person name="Barry K.W."/>
            <person name="Haridas S."/>
            <person name="Chen C."/>
            <person name="Bauer D."/>
            <person name="Andreopoulos W."/>
            <person name="Pangilinan J."/>
            <person name="LaButti K."/>
            <person name="Riley R."/>
            <person name="Lipzen A."/>
            <person name="Clum A."/>
            <person name="Drula E."/>
            <person name="Henrissat B."/>
            <person name="Kohler A."/>
            <person name="Grigoriev I.V."/>
            <person name="Martin F.M."/>
            <person name="Hacquard S."/>
        </authorList>
    </citation>
    <scope>NUCLEOTIDE SEQUENCE [LARGE SCALE GENOMIC DNA]</scope>
    <source>
        <strain evidence="1 2">MPI-SDFR-AT-0079</strain>
    </source>
</reference>
<sequence length="66" mass="7069">MVSSNLTDAERDTRQCDHGIIFLGTPHHGSILAKWGEALARPLRSAVKTNPNIASSSTVSHGLVFV</sequence>
<dbReference type="EMBL" id="JAGIZQ010000002">
    <property type="protein sequence ID" value="KAH6640392.1"/>
    <property type="molecule type" value="Genomic_DNA"/>
</dbReference>
<gene>
    <name evidence="1" type="ORF">F5144DRAFT_560180</name>
</gene>
<name>A0ACB7PFN4_9PEZI</name>
<accession>A0ACB7PFN4</accession>
<organism evidence="1 2">
    <name type="scientific">Chaetomium tenue</name>
    <dbReference type="NCBI Taxonomy" id="1854479"/>
    <lineage>
        <taxon>Eukaryota</taxon>
        <taxon>Fungi</taxon>
        <taxon>Dikarya</taxon>
        <taxon>Ascomycota</taxon>
        <taxon>Pezizomycotina</taxon>
        <taxon>Sordariomycetes</taxon>
        <taxon>Sordariomycetidae</taxon>
        <taxon>Sordariales</taxon>
        <taxon>Chaetomiaceae</taxon>
        <taxon>Chaetomium</taxon>
    </lineage>
</organism>
<protein>
    <submittedName>
        <fullName evidence="1">Uncharacterized protein</fullName>
    </submittedName>
</protein>
<comment type="caution">
    <text evidence="1">The sequence shown here is derived from an EMBL/GenBank/DDBJ whole genome shotgun (WGS) entry which is preliminary data.</text>
</comment>
<evidence type="ECO:0000313" key="1">
    <source>
        <dbReference type="EMBL" id="KAH6640392.1"/>
    </source>
</evidence>
<dbReference type="Proteomes" id="UP000724584">
    <property type="component" value="Unassembled WGS sequence"/>
</dbReference>
<evidence type="ECO:0000313" key="2">
    <source>
        <dbReference type="Proteomes" id="UP000724584"/>
    </source>
</evidence>
<keyword evidence="2" id="KW-1185">Reference proteome</keyword>
<proteinExistence type="predicted"/>